<protein>
    <submittedName>
        <fullName evidence="1">Uncharacterized protein</fullName>
    </submittedName>
</protein>
<gene>
    <name evidence="1" type="ORF">F969_02211</name>
</gene>
<keyword evidence="2" id="KW-1185">Reference proteome</keyword>
<dbReference type="EMBL" id="APPE01000061">
    <property type="protein sequence ID" value="ENU98683.1"/>
    <property type="molecule type" value="Genomic_DNA"/>
</dbReference>
<comment type="caution">
    <text evidence="1">The sequence shown here is derived from an EMBL/GenBank/DDBJ whole genome shotgun (WGS) entry which is preliminary data.</text>
</comment>
<dbReference type="Proteomes" id="UP000013070">
    <property type="component" value="Unassembled WGS sequence"/>
</dbReference>
<name>N8WP62_9GAMM</name>
<dbReference type="eggNOG" id="ENOG5033DQ2">
    <property type="taxonomic scope" value="Bacteria"/>
</dbReference>
<dbReference type="HOGENOM" id="CLU_1280910_0_0_6"/>
<dbReference type="PATRIC" id="fig|1217710.3.peg.2100"/>
<evidence type="ECO:0000313" key="1">
    <source>
        <dbReference type="EMBL" id="ENU98683.1"/>
    </source>
</evidence>
<accession>N8WP62</accession>
<reference evidence="1 2" key="1">
    <citation type="submission" date="2013-02" db="EMBL/GenBank/DDBJ databases">
        <title>The Genome Sequence of Acinetobacter sp. NIPH 899.</title>
        <authorList>
            <consortium name="The Broad Institute Genome Sequencing Platform"/>
            <consortium name="The Broad Institute Genome Sequencing Center for Infectious Disease"/>
            <person name="Cerqueira G."/>
            <person name="Feldgarden M."/>
            <person name="Courvalin P."/>
            <person name="Perichon B."/>
            <person name="Grillot-Courvalin C."/>
            <person name="Clermont D."/>
            <person name="Rocha E."/>
            <person name="Yoon E.-J."/>
            <person name="Nemec A."/>
            <person name="Walker B."/>
            <person name="Young S.K."/>
            <person name="Zeng Q."/>
            <person name="Gargeya S."/>
            <person name="Fitzgerald M."/>
            <person name="Haas B."/>
            <person name="Abouelleil A."/>
            <person name="Alvarado L."/>
            <person name="Arachchi H.M."/>
            <person name="Berlin A.M."/>
            <person name="Chapman S.B."/>
            <person name="Dewar J."/>
            <person name="Goldberg J."/>
            <person name="Griggs A."/>
            <person name="Gujja S."/>
            <person name="Hansen M."/>
            <person name="Howarth C."/>
            <person name="Imamovic A."/>
            <person name="Larimer J."/>
            <person name="McCowan C."/>
            <person name="Murphy C."/>
            <person name="Neiman D."/>
            <person name="Pearson M."/>
            <person name="Priest M."/>
            <person name="Roberts A."/>
            <person name="Saif S."/>
            <person name="Shea T."/>
            <person name="Sisk P."/>
            <person name="Sykes S."/>
            <person name="Wortman J."/>
            <person name="Nusbaum C."/>
            <person name="Birren B."/>
        </authorList>
    </citation>
    <scope>NUCLEOTIDE SEQUENCE [LARGE SCALE GENOMIC DNA]</scope>
    <source>
        <strain evidence="1 2">NIPH 899</strain>
    </source>
</reference>
<proteinExistence type="predicted"/>
<dbReference type="RefSeq" id="WP_004783799.1">
    <property type="nucleotide sequence ID" value="NZ_KB849404.1"/>
</dbReference>
<evidence type="ECO:0000313" key="2">
    <source>
        <dbReference type="Proteomes" id="UP000013070"/>
    </source>
</evidence>
<dbReference type="AlphaFoldDB" id="N8WP62"/>
<organism evidence="1 2">
    <name type="scientific">Acinetobacter variabilis</name>
    <dbReference type="NCBI Taxonomy" id="70346"/>
    <lineage>
        <taxon>Bacteria</taxon>
        <taxon>Pseudomonadati</taxon>
        <taxon>Pseudomonadota</taxon>
        <taxon>Gammaproteobacteria</taxon>
        <taxon>Moraxellales</taxon>
        <taxon>Moraxellaceae</taxon>
        <taxon>Acinetobacter</taxon>
    </lineage>
</organism>
<sequence>MVYVALQVLLCHGLDLSGDEFIVPFVKYDGYIYFNSIFNTQVINQRNLIYSMNNLSNKILKDSKYDNASKELELNFIGFMRKFFESYNLEFYDSKEWNLSGKKGEIDGIVVCKKNKKIMIIQTKTVVAASNYRTLFSLQDNMKTAIRQLNDFDEKNISLKNEFLSEVIGVDASEYEVFNCLNSEGGLGNALIWEELFNLGGLCCTNLSVKAFSAI</sequence>